<dbReference type="AlphaFoldDB" id="A0AA88T2T6"/>
<comment type="caution">
    <text evidence="2">The sequence shown here is derived from an EMBL/GenBank/DDBJ whole genome shotgun (WGS) entry which is preliminary data.</text>
</comment>
<evidence type="ECO:0000313" key="3">
    <source>
        <dbReference type="Proteomes" id="UP001187415"/>
    </source>
</evidence>
<accession>A0AA88T2T6</accession>
<keyword evidence="3" id="KW-1185">Reference proteome</keyword>
<reference evidence="2" key="1">
    <citation type="submission" date="2023-07" db="EMBL/GenBank/DDBJ databases">
        <title>Chromosome-level Genome Assembly of Striped Snakehead (Channa striata).</title>
        <authorList>
            <person name="Liu H."/>
        </authorList>
    </citation>
    <scope>NUCLEOTIDE SEQUENCE</scope>
    <source>
        <strain evidence="2">Gz</strain>
        <tissue evidence="2">Muscle</tissue>
    </source>
</reference>
<feature type="region of interest" description="Disordered" evidence="1">
    <location>
        <begin position="67"/>
        <end position="86"/>
    </location>
</feature>
<protein>
    <submittedName>
        <fullName evidence="2">Uncharacterized protein</fullName>
    </submittedName>
</protein>
<feature type="compositionally biased region" description="Polar residues" evidence="1">
    <location>
        <begin position="134"/>
        <end position="158"/>
    </location>
</feature>
<dbReference type="EMBL" id="JAUPFM010000002">
    <property type="protein sequence ID" value="KAK2858930.1"/>
    <property type="molecule type" value="Genomic_DNA"/>
</dbReference>
<feature type="region of interest" description="Disordered" evidence="1">
    <location>
        <begin position="109"/>
        <end position="158"/>
    </location>
</feature>
<name>A0AA88T2T6_CHASR</name>
<dbReference type="Proteomes" id="UP001187415">
    <property type="component" value="Unassembled WGS sequence"/>
</dbReference>
<evidence type="ECO:0000256" key="1">
    <source>
        <dbReference type="SAM" id="MobiDB-lite"/>
    </source>
</evidence>
<organism evidence="2 3">
    <name type="scientific">Channa striata</name>
    <name type="common">Snakehead murrel</name>
    <name type="synonym">Ophicephalus striatus</name>
    <dbReference type="NCBI Taxonomy" id="64152"/>
    <lineage>
        <taxon>Eukaryota</taxon>
        <taxon>Metazoa</taxon>
        <taxon>Chordata</taxon>
        <taxon>Craniata</taxon>
        <taxon>Vertebrata</taxon>
        <taxon>Euteleostomi</taxon>
        <taxon>Actinopterygii</taxon>
        <taxon>Neopterygii</taxon>
        <taxon>Teleostei</taxon>
        <taxon>Neoteleostei</taxon>
        <taxon>Acanthomorphata</taxon>
        <taxon>Anabantaria</taxon>
        <taxon>Anabantiformes</taxon>
        <taxon>Channoidei</taxon>
        <taxon>Channidae</taxon>
        <taxon>Channa</taxon>
    </lineage>
</organism>
<sequence>MVYSVTMEIAQCRHLRLESDVEAAPLRRHGLRAQRLLRVHKDSGSQRNLFRVKPGTLGGEINNLRTRSRPARSVFSPPSSTRLHQPSKEIQGYRCVLVVNVWCSMVKAQKSTGRKSPHSLRRQSGGQTEMEEGQLQSDTQHSPQTIAQGGNQSLTKLHNSRLQLRPCQRNGTKRKL</sequence>
<feature type="compositionally biased region" description="Basic residues" evidence="1">
    <location>
        <begin position="112"/>
        <end position="121"/>
    </location>
</feature>
<gene>
    <name evidence="2" type="ORF">Q5P01_003550</name>
</gene>
<evidence type="ECO:0000313" key="2">
    <source>
        <dbReference type="EMBL" id="KAK2858930.1"/>
    </source>
</evidence>
<proteinExistence type="predicted"/>